<dbReference type="Proteomes" id="UP000095282">
    <property type="component" value="Unplaced"/>
</dbReference>
<sequence>MEHFPAICCFGGEPFLDFHTNSSIDPTDWSADLVKDPPSQDFLSALSKLGMSISQCQLFNITFNDVADQTMFDTYKASFQCR</sequence>
<proteinExistence type="predicted"/>
<keyword evidence="1" id="KW-1185">Reference proteome</keyword>
<protein>
    <submittedName>
        <fullName evidence="2">NTP_transf_2 domain-containing protein</fullName>
    </submittedName>
</protein>
<dbReference type="eggNOG" id="ENOG502SYC7">
    <property type="taxonomic scope" value="Eukaryota"/>
</dbReference>
<evidence type="ECO:0000313" key="1">
    <source>
        <dbReference type="Proteomes" id="UP000095282"/>
    </source>
</evidence>
<accession>A0A1I7TCA3</accession>
<dbReference type="WBParaSite" id="Csp11.Scaffold58.g336.t1">
    <property type="protein sequence ID" value="Csp11.Scaffold58.g336.t1"/>
    <property type="gene ID" value="Csp11.Scaffold58.g336"/>
</dbReference>
<dbReference type="AlphaFoldDB" id="A0A1I7TCA3"/>
<reference evidence="2" key="1">
    <citation type="submission" date="2016-11" db="UniProtKB">
        <authorList>
            <consortium name="WormBaseParasite"/>
        </authorList>
    </citation>
    <scope>IDENTIFICATION</scope>
</reference>
<organism evidence="1 2">
    <name type="scientific">Caenorhabditis tropicalis</name>
    <dbReference type="NCBI Taxonomy" id="1561998"/>
    <lineage>
        <taxon>Eukaryota</taxon>
        <taxon>Metazoa</taxon>
        <taxon>Ecdysozoa</taxon>
        <taxon>Nematoda</taxon>
        <taxon>Chromadorea</taxon>
        <taxon>Rhabditida</taxon>
        <taxon>Rhabditina</taxon>
        <taxon>Rhabditomorpha</taxon>
        <taxon>Rhabditoidea</taxon>
        <taxon>Rhabditidae</taxon>
        <taxon>Peloderinae</taxon>
        <taxon>Caenorhabditis</taxon>
    </lineage>
</organism>
<evidence type="ECO:0000313" key="2">
    <source>
        <dbReference type="WBParaSite" id="Csp11.Scaffold58.g336.t1"/>
    </source>
</evidence>
<dbReference type="STRING" id="1561998.A0A1I7TCA3"/>
<name>A0A1I7TCA3_9PELO</name>